<evidence type="ECO:0000313" key="2">
    <source>
        <dbReference type="EMBL" id="MDT0262344.1"/>
    </source>
</evidence>
<reference evidence="3" key="1">
    <citation type="submission" date="2023-07" db="EMBL/GenBank/DDBJ databases">
        <title>30 novel species of actinomycetes from the DSMZ collection.</title>
        <authorList>
            <person name="Nouioui I."/>
        </authorList>
    </citation>
    <scope>NUCLEOTIDE SEQUENCE [LARGE SCALE GENOMIC DNA]</scope>
    <source>
        <strain evidence="3">DSM 44399</strain>
    </source>
</reference>
<protein>
    <submittedName>
        <fullName evidence="2">Zinc ribbon domain-containing protein</fullName>
    </submittedName>
</protein>
<dbReference type="Proteomes" id="UP001183176">
    <property type="component" value="Unassembled WGS sequence"/>
</dbReference>
<organism evidence="2 3">
    <name type="scientific">Jatrophihabitans lederbergiae</name>
    <dbReference type="NCBI Taxonomy" id="3075547"/>
    <lineage>
        <taxon>Bacteria</taxon>
        <taxon>Bacillati</taxon>
        <taxon>Actinomycetota</taxon>
        <taxon>Actinomycetes</taxon>
        <taxon>Jatrophihabitantales</taxon>
        <taxon>Jatrophihabitantaceae</taxon>
        <taxon>Jatrophihabitans</taxon>
    </lineage>
</organism>
<sequence length="285" mass="31778">MTGPYPANFVAANVVRGAWPAVIEESDWREMLALFEARRYKKRGHRSLLAGILRCGLCGNTLGWGQDRQAKTKAGTYATYRCISTNGGCAKVSIGAAKIEPWLVGMVTGYAQHFARRVESEGRRDSDPSGKAREALLARLDDQAAAYGDGDLTRVQFVRNKLAIEKQLAELGSVGADQTVREAERRHGLSMLDHWQEADREQQTAALRALIRVVTVFPAGRGSTLSPEYRAVISWSDDSADMPLEVLRRRLPPRPLPRTDAERRELRNAYLRRKYAESRAASQHS</sequence>
<dbReference type="Pfam" id="PF13408">
    <property type="entry name" value="Zn_ribbon_recom"/>
    <property type="match status" value="1"/>
</dbReference>
<accession>A0ABU2JCD7</accession>
<dbReference type="InterPro" id="IPR025827">
    <property type="entry name" value="Zn_ribbon_recom_dom"/>
</dbReference>
<comment type="caution">
    <text evidence="2">The sequence shown here is derived from an EMBL/GenBank/DDBJ whole genome shotgun (WGS) entry which is preliminary data.</text>
</comment>
<dbReference type="InterPro" id="IPR038109">
    <property type="entry name" value="DNA_bind_recomb_sf"/>
</dbReference>
<proteinExistence type="predicted"/>
<dbReference type="Gene3D" id="3.90.1750.20">
    <property type="entry name" value="Putative Large Serine Recombinase, Chain B, Domain 2"/>
    <property type="match status" value="1"/>
</dbReference>
<name>A0ABU2JCD7_9ACTN</name>
<gene>
    <name evidence="2" type="ORF">RM423_13185</name>
</gene>
<evidence type="ECO:0000259" key="1">
    <source>
        <dbReference type="Pfam" id="PF13408"/>
    </source>
</evidence>
<dbReference type="EMBL" id="JAVREH010000016">
    <property type="protein sequence ID" value="MDT0262344.1"/>
    <property type="molecule type" value="Genomic_DNA"/>
</dbReference>
<keyword evidence="3" id="KW-1185">Reference proteome</keyword>
<evidence type="ECO:0000313" key="3">
    <source>
        <dbReference type="Proteomes" id="UP001183176"/>
    </source>
</evidence>
<dbReference type="RefSeq" id="WP_311423494.1">
    <property type="nucleotide sequence ID" value="NZ_JAVREH010000016.1"/>
</dbReference>
<feature type="domain" description="Recombinase zinc beta ribbon" evidence="1">
    <location>
        <begin position="48"/>
        <end position="103"/>
    </location>
</feature>